<proteinExistence type="predicted"/>
<dbReference type="OMA" id="QIRGERW"/>
<evidence type="ECO:0000313" key="2">
    <source>
        <dbReference type="EnsemblPlants" id="Kaladp0068s0285.1.v1.1"/>
    </source>
</evidence>
<dbReference type="Gramene" id="Kaladp0068s0285.1.v1.1">
    <property type="protein sequence ID" value="Kaladp0068s0285.1.v1.1"/>
    <property type="gene ID" value="Kaladp0068s0285.v1.1"/>
</dbReference>
<protein>
    <submittedName>
        <fullName evidence="2">Uncharacterized protein</fullName>
    </submittedName>
</protein>
<dbReference type="PANTHER" id="PTHR36765">
    <property type="entry name" value="EXPRESSED PROTEIN"/>
    <property type="match status" value="1"/>
</dbReference>
<sequence>MTNGGGIRLFKHAPPGVIFDHTDELQGPKKRPNLIPGEEIDEKSKKFKRKLESVAVDGADIIAAADNAYKKSLAWLNAKEVKAREAAKEEEGRLAELKRIRGERWLPSMAREMQAPKLVIRPS</sequence>
<evidence type="ECO:0000256" key="1">
    <source>
        <dbReference type="SAM" id="MobiDB-lite"/>
    </source>
</evidence>
<name>A0A7N0UIA7_KALFE</name>
<feature type="region of interest" description="Disordered" evidence="1">
    <location>
        <begin position="18"/>
        <end position="41"/>
    </location>
</feature>
<evidence type="ECO:0000313" key="3">
    <source>
        <dbReference type="Proteomes" id="UP000594263"/>
    </source>
</evidence>
<reference evidence="2" key="1">
    <citation type="submission" date="2021-01" db="UniProtKB">
        <authorList>
            <consortium name="EnsemblPlants"/>
        </authorList>
    </citation>
    <scope>IDENTIFICATION</scope>
</reference>
<organism evidence="2 3">
    <name type="scientific">Kalanchoe fedtschenkoi</name>
    <name type="common">Lavender scallops</name>
    <name type="synonym">South American air plant</name>
    <dbReference type="NCBI Taxonomy" id="63787"/>
    <lineage>
        <taxon>Eukaryota</taxon>
        <taxon>Viridiplantae</taxon>
        <taxon>Streptophyta</taxon>
        <taxon>Embryophyta</taxon>
        <taxon>Tracheophyta</taxon>
        <taxon>Spermatophyta</taxon>
        <taxon>Magnoliopsida</taxon>
        <taxon>eudicotyledons</taxon>
        <taxon>Gunneridae</taxon>
        <taxon>Pentapetalae</taxon>
        <taxon>Saxifragales</taxon>
        <taxon>Crassulaceae</taxon>
        <taxon>Kalanchoe</taxon>
    </lineage>
</organism>
<dbReference type="PANTHER" id="PTHR36765:SF1">
    <property type="entry name" value="EXPRESSED PROTEIN"/>
    <property type="match status" value="1"/>
</dbReference>
<accession>A0A7N0UIA7</accession>
<dbReference type="AlphaFoldDB" id="A0A7N0UIA7"/>
<dbReference type="EnsemblPlants" id="Kaladp0068s0285.1.v1.1">
    <property type="protein sequence ID" value="Kaladp0068s0285.1.v1.1"/>
    <property type="gene ID" value="Kaladp0068s0285.v1.1"/>
</dbReference>
<keyword evidence="3" id="KW-1185">Reference proteome</keyword>
<dbReference type="Proteomes" id="UP000594263">
    <property type="component" value="Unplaced"/>
</dbReference>